<evidence type="ECO:0000259" key="1">
    <source>
        <dbReference type="Pfam" id="PF01471"/>
    </source>
</evidence>
<dbReference type="AlphaFoldDB" id="A0A4U1YPU7"/>
<gene>
    <name evidence="2" type="ORF">FCV50_23595</name>
</gene>
<organism evidence="2 3">
    <name type="scientific">Vibrio kanaloae</name>
    <dbReference type="NCBI Taxonomy" id="170673"/>
    <lineage>
        <taxon>Bacteria</taxon>
        <taxon>Pseudomonadati</taxon>
        <taxon>Pseudomonadota</taxon>
        <taxon>Gammaproteobacteria</taxon>
        <taxon>Vibrionales</taxon>
        <taxon>Vibrionaceae</taxon>
        <taxon>Vibrio</taxon>
    </lineage>
</organism>
<dbReference type="InterPro" id="IPR002477">
    <property type="entry name" value="Peptidoglycan-bd-like"/>
</dbReference>
<reference evidence="2 3" key="1">
    <citation type="submission" date="2019-04" db="EMBL/GenBank/DDBJ databases">
        <title>A reverse ecology approach based on a biological definition of microbial populations.</title>
        <authorList>
            <person name="Arevalo P."/>
            <person name="Vaninsberghe D."/>
            <person name="Elsherbini J."/>
            <person name="Gore J."/>
            <person name="Polz M."/>
        </authorList>
    </citation>
    <scope>NUCLEOTIDE SEQUENCE [LARGE SCALE GENOMIC DNA]</scope>
    <source>
        <strain evidence="2 3">10N.261.46.F4</strain>
    </source>
</reference>
<dbReference type="EMBL" id="SYUV01000168">
    <property type="protein sequence ID" value="TKF22426.1"/>
    <property type="molecule type" value="Genomic_DNA"/>
</dbReference>
<dbReference type="Pfam" id="PF01471">
    <property type="entry name" value="PG_binding_1"/>
    <property type="match status" value="1"/>
</dbReference>
<protein>
    <submittedName>
        <fullName evidence="2">Peptidoglycan-binding protein</fullName>
    </submittedName>
</protein>
<dbReference type="RefSeq" id="WP_136981571.1">
    <property type="nucleotide sequence ID" value="NZ_SYUV01000168.1"/>
</dbReference>
<evidence type="ECO:0000313" key="2">
    <source>
        <dbReference type="EMBL" id="TKF22426.1"/>
    </source>
</evidence>
<name>A0A4U1YPU7_9VIBR</name>
<evidence type="ECO:0000313" key="3">
    <source>
        <dbReference type="Proteomes" id="UP000307574"/>
    </source>
</evidence>
<accession>A0A4U1YPU7</accession>
<proteinExistence type="predicted"/>
<dbReference type="InterPro" id="IPR036365">
    <property type="entry name" value="PGBD-like_sf"/>
</dbReference>
<dbReference type="Gene3D" id="1.10.101.10">
    <property type="entry name" value="PGBD-like superfamily/PGBD"/>
    <property type="match status" value="1"/>
</dbReference>
<comment type="caution">
    <text evidence="2">The sequence shown here is derived from an EMBL/GenBank/DDBJ whole genome shotgun (WGS) entry which is preliminary data.</text>
</comment>
<dbReference type="Proteomes" id="UP000307574">
    <property type="component" value="Unassembled WGS sequence"/>
</dbReference>
<sequence length="432" mass="46209">AQEALKEVNVYQGKVDGSFGSKTEQAVKSFQQTYLPTHTTHAQYNLDKTDGVVGRNTVLALDEAIVEQWDSTFHLGWMQSPVTQSQDELWASLFTDGTQPEQQQFIKQCNAHLNDPVREGEIVLLPTTEPETQEDRDLFNLWIEQAKIASAELGKLLDEEIVTLNRHFDLFSHQIEERIKSDGLPTDYYAQVATGVGATSALVEQNLKNIQNVLLEVNDLYVSQVAMASRTGGMNNGTFFADRAELFKKLDGSFAMLSKRSVQLPIYTQVKRNLKLSTKSVIHKADEILKTGFVKEIGKRIANIAIGISAARGLGYVGLVIGANSGVSNVYEACKVDGSGECGKEITREVGGFIGGWYGGIKGGAAGVGLFVLAVGVTASAPVLAIAAISGAVVGGAVGGVAGSSAGKALGDGLYFLYEKSADIIADVEAAL</sequence>
<feature type="domain" description="Peptidoglycan binding-like" evidence="1">
    <location>
        <begin position="1"/>
        <end position="34"/>
    </location>
</feature>
<dbReference type="InterPro" id="IPR036366">
    <property type="entry name" value="PGBDSf"/>
</dbReference>
<feature type="non-terminal residue" evidence="2">
    <location>
        <position position="1"/>
    </location>
</feature>
<dbReference type="SUPFAM" id="SSF47090">
    <property type="entry name" value="PGBD-like"/>
    <property type="match status" value="1"/>
</dbReference>